<protein>
    <recommendedName>
        <fullName evidence="3">Type I-B CRISPR-associated protein Cas8b1/Cst1</fullName>
    </recommendedName>
</protein>
<accession>A0A386HS54</accession>
<reference evidence="1 2" key="1">
    <citation type="submission" date="2018-09" db="EMBL/GenBank/DDBJ databases">
        <title>Arachidicoccus sp. nov., a bacterium isolated from soil.</title>
        <authorList>
            <person name="Weon H.-Y."/>
            <person name="Kwon S.-W."/>
            <person name="Lee S.A."/>
        </authorList>
    </citation>
    <scope>NUCLEOTIDE SEQUENCE [LARGE SCALE GENOMIC DNA]</scope>
    <source>
        <strain evidence="1 2">KIS59-12</strain>
    </source>
</reference>
<dbReference type="OrthoDB" id="1099873at2"/>
<evidence type="ECO:0000313" key="1">
    <source>
        <dbReference type="EMBL" id="AYD48406.1"/>
    </source>
</evidence>
<dbReference type="AlphaFoldDB" id="A0A386HS54"/>
<gene>
    <name evidence="1" type="ORF">D6B99_12825</name>
</gene>
<name>A0A386HS54_9BACT</name>
<evidence type="ECO:0000313" key="2">
    <source>
        <dbReference type="Proteomes" id="UP000266118"/>
    </source>
</evidence>
<organism evidence="1 2">
    <name type="scientific">Arachidicoccus soli</name>
    <dbReference type="NCBI Taxonomy" id="2341117"/>
    <lineage>
        <taxon>Bacteria</taxon>
        <taxon>Pseudomonadati</taxon>
        <taxon>Bacteroidota</taxon>
        <taxon>Chitinophagia</taxon>
        <taxon>Chitinophagales</taxon>
        <taxon>Chitinophagaceae</taxon>
        <taxon>Arachidicoccus</taxon>
    </lineage>
</organism>
<dbReference type="Proteomes" id="UP000266118">
    <property type="component" value="Chromosome"/>
</dbReference>
<keyword evidence="2" id="KW-1185">Reference proteome</keyword>
<evidence type="ECO:0008006" key="3">
    <source>
        <dbReference type="Google" id="ProtNLM"/>
    </source>
</evidence>
<dbReference type="KEGG" id="ark:D6B99_12825"/>
<dbReference type="EMBL" id="CP032489">
    <property type="protein sequence ID" value="AYD48406.1"/>
    <property type="molecule type" value="Genomic_DNA"/>
</dbReference>
<dbReference type="RefSeq" id="WP_119989114.1">
    <property type="nucleotide sequence ID" value="NZ_CP032489.1"/>
</dbReference>
<proteinExistence type="predicted"/>
<sequence length="552" mass="63787">MTKDLQFVDWYTHPSGDPFADIGGLVIEYLQEKHPDKSIIHLIKEVANIYVYKWGNNLHSFFLNSTITHNSNKGQKGYDKTISYYESLIHGVGGVDGYCRITGQKTKVYPAARDNHIMSGSATLINFHHGFESGLQLSKEALIRIFFVPLGVVQLADKVAALVSNRDNLTRFFVRKNVDENFRNLGSNISKSIIRSDFTNPVNAIFDYARQCIEGVRTATYDEESGVSYTKGVTLNLFHFTNFGANPTINIITLPATIFSFYTTCLLNNYRKEWMGFINANYKKYEGYDNASYDPSTGSYLEKASEIILIPKKKVEQLKSFPTLHFNLPIVGERKHVSKKEKKEIECDVFSKGDFENWKQGKLYKDWYKENKDYKIESIVVKESTVLKYSKSDFSKRWKNQIFENLLLGKSILKNILKWVKPNSFSFQITSLYQINIRGMNSETLKQIEKIAQHIVSDEDSIKKSVRSIRTNRYGELRSFIIRLIEKNYKENNTILISLKDYVGSLFPEGRNWSEIRDLLLICIYQQLHEKNISIYADDETENEDIELPIIE</sequence>